<sequence>MSLSVPELETFVFETAPPLDPAWLEYEEEVRQKGPPRVFNSVLERQPVYAQECRELNARMMAPGARDYEFSQGIVKKEFTIPSSLDGFPIPILQLELEDDKSSDPDVVIVYYHGGGLKVGEADSEELSCRRLVKSGVGRVRLYSIGYRLLPSSPASTCLSDCMDGFAAFGNQETKTIVVGSSSGGQMAAAVTQAASKGSIHGLLLRCPVTADGPSGAEFIPESLRQYHTSVSSTFITSLGGYLQRDAPRDGLDKLPLEATKDELEGHPRTWMQLASNDTIYSDGLCYAILLRETGIEAQVQVEMGWPHTFWLKAPHLAHALAAEKRMVEGLRWLLE</sequence>
<dbReference type="Gene3D" id="3.40.50.1820">
    <property type="entry name" value="alpha/beta hydrolase"/>
    <property type="match status" value="1"/>
</dbReference>
<proteinExistence type="predicted"/>
<dbReference type="SUPFAM" id="SSF53474">
    <property type="entry name" value="alpha/beta-Hydrolases"/>
    <property type="match status" value="1"/>
</dbReference>
<feature type="domain" description="Alpha/beta hydrolase fold-3" evidence="1">
    <location>
        <begin position="109"/>
        <end position="311"/>
    </location>
</feature>
<dbReference type="OrthoDB" id="408631at2759"/>
<keyword evidence="3" id="KW-1185">Reference proteome</keyword>
<name>A0A3M2RWS0_9HYPO</name>
<organism evidence="2 3">
    <name type="scientific">Fusarium kuroshium</name>
    <dbReference type="NCBI Taxonomy" id="2010991"/>
    <lineage>
        <taxon>Eukaryota</taxon>
        <taxon>Fungi</taxon>
        <taxon>Dikarya</taxon>
        <taxon>Ascomycota</taxon>
        <taxon>Pezizomycotina</taxon>
        <taxon>Sordariomycetes</taxon>
        <taxon>Hypocreomycetidae</taxon>
        <taxon>Hypocreales</taxon>
        <taxon>Nectriaceae</taxon>
        <taxon>Fusarium</taxon>
        <taxon>Fusarium solani species complex</taxon>
    </lineage>
</organism>
<dbReference type="PANTHER" id="PTHR23024">
    <property type="entry name" value="ARYLACETAMIDE DEACETYLASE"/>
    <property type="match status" value="1"/>
</dbReference>
<comment type="caution">
    <text evidence="2">The sequence shown here is derived from an EMBL/GenBank/DDBJ whole genome shotgun (WGS) entry which is preliminary data.</text>
</comment>
<dbReference type="STRING" id="2010991.A0A3M2RWS0"/>
<dbReference type="InterPro" id="IPR013094">
    <property type="entry name" value="AB_hydrolase_3"/>
</dbReference>
<reference evidence="2 3" key="1">
    <citation type="submission" date="2017-06" db="EMBL/GenBank/DDBJ databases">
        <title>Comparative genomic analysis of Ambrosia Fusariam Clade fungi.</title>
        <authorList>
            <person name="Stajich J.E."/>
            <person name="Carrillo J."/>
            <person name="Kijimoto T."/>
            <person name="Eskalen A."/>
            <person name="O'Donnell K."/>
            <person name="Kasson M."/>
        </authorList>
    </citation>
    <scope>NUCLEOTIDE SEQUENCE [LARGE SCALE GENOMIC DNA]</scope>
    <source>
        <strain evidence="2">UCR3666</strain>
    </source>
</reference>
<dbReference type="AlphaFoldDB" id="A0A3M2RWS0"/>
<dbReference type="Proteomes" id="UP000277212">
    <property type="component" value="Unassembled WGS sequence"/>
</dbReference>
<evidence type="ECO:0000313" key="3">
    <source>
        <dbReference type="Proteomes" id="UP000277212"/>
    </source>
</evidence>
<gene>
    <name evidence="2" type="ORF">CDV36_010623</name>
</gene>
<accession>A0A3M2RWS0</accession>
<dbReference type="PANTHER" id="PTHR23024:SF557">
    <property type="entry name" value="AB HYDROLASE SUPERFAMILY PROTEIN C1039.03"/>
    <property type="match status" value="1"/>
</dbReference>
<evidence type="ECO:0000313" key="2">
    <source>
        <dbReference type="EMBL" id="RMJ09748.1"/>
    </source>
</evidence>
<dbReference type="GO" id="GO:0016787">
    <property type="term" value="F:hydrolase activity"/>
    <property type="evidence" value="ECO:0007669"/>
    <property type="project" value="InterPro"/>
</dbReference>
<dbReference type="Pfam" id="PF07859">
    <property type="entry name" value="Abhydrolase_3"/>
    <property type="match status" value="1"/>
</dbReference>
<dbReference type="InterPro" id="IPR029058">
    <property type="entry name" value="AB_hydrolase_fold"/>
</dbReference>
<evidence type="ECO:0000259" key="1">
    <source>
        <dbReference type="Pfam" id="PF07859"/>
    </source>
</evidence>
<protein>
    <recommendedName>
        <fullName evidence="1">Alpha/beta hydrolase fold-3 domain-containing protein</fullName>
    </recommendedName>
</protein>
<dbReference type="EMBL" id="NKUJ01000230">
    <property type="protein sequence ID" value="RMJ09748.1"/>
    <property type="molecule type" value="Genomic_DNA"/>
</dbReference>
<dbReference type="InterPro" id="IPR050466">
    <property type="entry name" value="Carboxylest/Gibb_receptor"/>
</dbReference>